<sequence>MWGVDALWNNASWDIAPLPVGHPDSAALLRAYYDDIVGRHHGRPVTDAELDEVLAEEPSDDLTAPTGHFLVGRYGGRPAGCVGLRVLDAETAELTRLFVRPEARGTGGGRRLLEAAERAAREVLGARVMRLDTRGDLVEARALYARSGYAEIPDYNGARYAEHWFEKRLDERTREKIREKEDRPSRPRGR</sequence>
<dbReference type="InterPro" id="IPR050832">
    <property type="entry name" value="Bact_Acetyltransf"/>
</dbReference>
<dbReference type="PROSITE" id="PS51186">
    <property type="entry name" value="GNAT"/>
    <property type="match status" value="1"/>
</dbReference>
<evidence type="ECO:0000313" key="4">
    <source>
        <dbReference type="EMBL" id="GAA2435259.1"/>
    </source>
</evidence>
<dbReference type="InterPro" id="IPR016181">
    <property type="entry name" value="Acyl_CoA_acyltransferase"/>
</dbReference>
<feature type="domain" description="N-acetyltransferase" evidence="3">
    <location>
        <begin position="16"/>
        <end position="170"/>
    </location>
</feature>
<evidence type="ECO:0000256" key="1">
    <source>
        <dbReference type="ARBA" id="ARBA00022679"/>
    </source>
</evidence>
<dbReference type="SUPFAM" id="SSF55729">
    <property type="entry name" value="Acyl-CoA N-acyltransferases (Nat)"/>
    <property type="match status" value="1"/>
</dbReference>
<dbReference type="EMBL" id="BAAASZ010000017">
    <property type="protein sequence ID" value="GAA2435259.1"/>
    <property type="molecule type" value="Genomic_DNA"/>
</dbReference>
<dbReference type="Gene3D" id="3.40.630.30">
    <property type="match status" value="1"/>
</dbReference>
<organism evidence="4 5">
    <name type="scientific">Streptomyces macrosporus</name>
    <dbReference type="NCBI Taxonomy" id="44032"/>
    <lineage>
        <taxon>Bacteria</taxon>
        <taxon>Bacillati</taxon>
        <taxon>Actinomycetota</taxon>
        <taxon>Actinomycetes</taxon>
        <taxon>Kitasatosporales</taxon>
        <taxon>Streptomycetaceae</taxon>
        <taxon>Streptomyces</taxon>
    </lineage>
</organism>
<dbReference type="InterPro" id="IPR000182">
    <property type="entry name" value="GNAT_dom"/>
</dbReference>
<name>A0ABP5WXL2_9ACTN</name>
<keyword evidence="1" id="KW-0808">Transferase</keyword>
<dbReference type="PANTHER" id="PTHR43877:SF2">
    <property type="entry name" value="AMINOALKYLPHOSPHONATE N-ACETYLTRANSFERASE-RELATED"/>
    <property type="match status" value="1"/>
</dbReference>
<keyword evidence="5" id="KW-1185">Reference proteome</keyword>
<keyword evidence="2" id="KW-0012">Acyltransferase</keyword>
<evidence type="ECO:0000256" key="2">
    <source>
        <dbReference type="ARBA" id="ARBA00023315"/>
    </source>
</evidence>
<evidence type="ECO:0000313" key="5">
    <source>
        <dbReference type="Proteomes" id="UP001501638"/>
    </source>
</evidence>
<proteinExistence type="predicted"/>
<reference evidence="5" key="1">
    <citation type="journal article" date="2019" name="Int. J. Syst. Evol. Microbiol.">
        <title>The Global Catalogue of Microorganisms (GCM) 10K type strain sequencing project: providing services to taxonomists for standard genome sequencing and annotation.</title>
        <authorList>
            <consortium name="The Broad Institute Genomics Platform"/>
            <consortium name="The Broad Institute Genome Sequencing Center for Infectious Disease"/>
            <person name="Wu L."/>
            <person name="Ma J."/>
        </authorList>
    </citation>
    <scope>NUCLEOTIDE SEQUENCE [LARGE SCALE GENOMIC DNA]</scope>
    <source>
        <strain evidence="5">JCM 6305</strain>
    </source>
</reference>
<protein>
    <submittedName>
        <fullName evidence="4">GNAT family N-acetyltransferase</fullName>
    </submittedName>
</protein>
<dbReference type="CDD" id="cd04301">
    <property type="entry name" value="NAT_SF"/>
    <property type="match status" value="1"/>
</dbReference>
<dbReference type="PANTHER" id="PTHR43877">
    <property type="entry name" value="AMINOALKYLPHOSPHONATE N-ACETYLTRANSFERASE-RELATED-RELATED"/>
    <property type="match status" value="1"/>
</dbReference>
<evidence type="ECO:0000259" key="3">
    <source>
        <dbReference type="PROSITE" id="PS51186"/>
    </source>
</evidence>
<gene>
    <name evidence="4" type="ORF">GCM10010405_17920</name>
</gene>
<comment type="caution">
    <text evidence="4">The sequence shown here is derived from an EMBL/GenBank/DDBJ whole genome shotgun (WGS) entry which is preliminary data.</text>
</comment>
<dbReference type="Proteomes" id="UP001501638">
    <property type="component" value="Unassembled WGS sequence"/>
</dbReference>
<accession>A0ABP5WXL2</accession>
<dbReference type="Pfam" id="PF00583">
    <property type="entry name" value="Acetyltransf_1"/>
    <property type="match status" value="1"/>
</dbReference>